<evidence type="ECO:0000313" key="2">
    <source>
        <dbReference type="Proteomes" id="UP000028782"/>
    </source>
</evidence>
<dbReference type="KEGG" id="ctes:O987_20765"/>
<organism evidence="1 2">
    <name type="scientific">Comamonas testosteroni TK102</name>
    <dbReference type="NCBI Taxonomy" id="1392005"/>
    <lineage>
        <taxon>Bacteria</taxon>
        <taxon>Pseudomonadati</taxon>
        <taxon>Pseudomonadota</taxon>
        <taxon>Betaproteobacteria</taxon>
        <taxon>Burkholderiales</taxon>
        <taxon>Comamonadaceae</taxon>
        <taxon>Comamonas</taxon>
    </lineage>
</organism>
<reference evidence="1 2" key="1">
    <citation type="journal article" date="2014" name="Genome Announc.">
        <title>Complete Genome Sequence of Polychlorinated Biphenyl Degrader Comamonas testosteroni TK102 (NBRC 109938).</title>
        <authorList>
            <person name="Fukuda K."/>
            <person name="Hosoyama A."/>
            <person name="Tsuchikane K."/>
            <person name="Ohji S."/>
            <person name="Yamazoe A."/>
            <person name="Fujita N."/>
            <person name="Shintani M."/>
            <person name="Kimbara K."/>
        </authorList>
    </citation>
    <scope>NUCLEOTIDE SEQUENCE [LARGE SCALE GENOMIC DNA]</scope>
    <source>
        <strain evidence="1">TK102</strain>
    </source>
</reference>
<dbReference type="EMBL" id="CP006704">
    <property type="protein sequence ID" value="AIJ48246.1"/>
    <property type="molecule type" value="Genomic_DNA"/>
</dbReference>
<evidence type="ECO:0008006" key="3">
    <source>
        <dbReference type="Google" id="ProtNLM"/>
    </source>
</evidence>
<evidence type="ECO:0000313" key="1">
    <source>
        <dbReference type="EMBL" id="AIJ48246.1"/>
    </source>
</evidence>
<dbReference type="Proteomes" id="UP000028782">
    <property type="component" value="Chromosome"/>
</dbReference>
<dbReference type="PROSITE" id="PS51257">
    <property type="entry name" value="PROKAR_LIPOPROTEIN"/>
    <property type="match status" value="1"/>
</dbReference>
<dbReference type="HOGENOM" id="CLU_2328905_0_0_4"/>
<proteinExistence type="predicted"/>
<accession>A0A076PU80</accession>
<dbReference type="RefSeq" id="WP_043374356.1">
    <property type="nucleotide sequence ID" value="NZ_CP006704.1"/>
</dbReference>
<sequence length="98" mass="10643">MLKKALLLGTVAAVAGCSNNGAPSETQVKQALYDYYATASGRADLNQALDKEVSVKNCRQDGPGYRCTIQNQSLGSTIDMLFVFDKGHSKWKLQREAS</sequence>
<gene>
    <name evidence="1" type="ORF">O987_20765</name>
</gene>
<name>A0A076PU80_COMTE</name>
<protein>
    <recommendedName>
        <fullName evidence="3">DUF3828 domain-containing protein</fullName>
    </recommendedName>
</protein>
<dbReference type="AlphaFoldDB" id="A0A076PU80"/>